<dbReference type="Proteomes" id="UP000516647">
    <property type="component" value="Segment"/>
</dbReference>
<protein>
    <submittedName>
        <fullName evidence="1">Uncharacterized protein</fullName>
    </submittedName>
</protein>
<name>A0A7L7STB0_9CAUD</name>
<reference evidence="1 2" key="1">
    <citation type="submission" date="2020-08" db="EMBL/GenBank/DDBJ databases">
        <authorList>
            <person name="Canfield G.S."/>
            <person name="Duerkop B.A."/>
        </authorList>
    </citation>
    <scope>NUCLEOTIDE SEQUENCE [LARGE SCALE GENOMIC DNA]</scope>
</reference>
<organism evidence="1 2">
    <name type="scientific">Enterococcus phage 9183</name>
    <dbReference type="NCBI Taxonomy" id="2763102"/>
    <lineage>
        <taxon>Viruses</taxon>
        <taxon>Duplodnaviria</taxon>
        <taxon>Heunggongvirae</taxon>
        <taxon>Uroviricota</taxon>
        <taxon>Caudoviricetes</taxon>
        <taxon>Andrewesvirinae</taxon>
        <taxon>Denvervirus</taxon>
        <taxon>Denvervirus dv9183</taxon>
    </lineage>
</organism>
<accession>A0A7L7STB0</accession>
<proteinExistence type="predicted"/>
<keyword evidence="2" id="KW-1185">Reference proteome</keyword>
<evidence type="ECO:0000313" key="1">
    <source>
        <dbReference type="EMBL" id="QOC57517.1"/>
    </source>
</evidence>
<evidence type="ECO:0000313" key="2">
    <source>
        <dbReference type="Proteomes" id="UP000516647"/>
    </source>
</evidence>
<sequence length="155" mass="18350">MSDDLKKFVSDMKIHLIKEIEKENDPLKKILIADEHMKQISEIIRSYEKVLLFIDGIKKEAVQEDPKVLDKVAFINMISIGLKVKPDKNDEKMIVDFENSKFFKEVFQELPAIEKPLYKRIANKFVDDLNDKLEYKIESYNLQRDVIKDLGWEIF</sequence>
<gene>
    <name evidence="1" type="ORF">phi9183_ORF024</name>
</gene>
<dbReference type="EMBL" id="MT939241">
    <property type="protein sequence ID" value="QOC57517.1"/>
    <property type="molecule type" value="Genomic_DNA"/>
</dbReference>